<sequence length="40" mass="4327">MACLLLAYKARIAGKPLQENDYNSGVVACQPESVPKTLSF</sequence>
<organism evidence="1 2">
    <name type="scientific">Chitinophaga filiformis</name>
    <name type="common">Myxococcus filiformis</name>
    <name type="synonym">Flexibacter filiformis</name>
    <dbReference type="NCBI Taxonomy" id="104663"/>
    <lineage>
        <taxon>Bacteria</taxon>
        <taxon>Pseudomonadati</taxon>
        <taxon>Bacteroidota</taxon>
        <taxon>Chitinophagia</taxon>
        <taxon>Chitinophagales</taxon>
        <taxon>Chitinophagaceae</taxon>
        <taxon>Chitinophaga</taxon>
    </lineage>
</organism>
<dbReference type="Proteomes" id="UP000199045">
    <property type="component" value="Unassembled WGS sequence"/>
</dbReference>
<gene>
    <name evidence="1" type="ORF">SAMN04488121_1114</name>
</gene>
<proteinExistence type="predicted"/>
<dbReference type="AlphaFoldDB" id="A0A1G8BD65"/>
<name>A0A1G8BD65_CHIFI</name>
<protein>
    <submittedName>
        <fullName evidence="1">Uncharacterized protein</fullName>
    </submittedName>
</protein>
<dbReference type="EMBL" id="FNBN01000011">
    <property type="protein sequence ID" value="SDH30963.1"/>
    <property type="molecule type" value="Genomic_DNA"/>
</dbReference>
<dbReference type="STRING" id="104663.SAMN04488121_1114"/>
<accession>A0A1G8BD65</accession>
<reference evidence="1 2" key="1">
    <citation type="submission" date="2016-10" db="EMBL/GenBank/DDBJ databases">
        <authorList>
            <person name="de Groot N.N."/>
        </authorList>
    </citation>
    <scope>NUCLEOTIDE SEQUENCE [LARGE SCALE GENOMIC DNA]</scope>
    <source>
        <strain evidence="1 2">DSM 527</strain>
    </source>
</reference>
<evidence type="ECO:0000313" key="2">
    <source>
        <dbReference type="Proteomes" id="UP000199045"/>
    </source>
</evidence>
<evidence type="ECO:0000313" key="1">
    <source>
        <dbReference type="EMBL" id="SDH30963.1"/>
    </source>
</evidence>